<name>A0A8K0A4B1_BRALA</name>
<dbReference type="Pfam" id="PF25396">
    <property type="entry name" value="ZNFX1"/>
    <property type="match status" value="1"/>
</dbReference>
<dbReference type="CDD" id="cd17936">
    <property type="entry name" value="EEXXEc_NFX1"/>
    <property type="match status" value="1"/>
</dbReference>
<keyword evidence="4" id="KW-0862">Zinc</keyword>
<evidence type="ECO:0000256" key="2">
    <source>
        <dbReference type="ARBA" id="ARBA00022737"/>
    </source>
</evidence>
<keyword evidence="3" id="KW-0863">Zinc-finger</keyword>
<dbReference type="GO" id="GO:0004386">
    <property type="term" value="F:helicase activity"/>
    <property type="evidence" value="ECO:0007669"/>
    <property type="project" value="InterPro"/>
</dbReference>
<keyword evidence="2" id="KW-0677">Repeat</keyword>
<reference evidence="8" key="1">
    <citation type="submission" date="2022-01" db="EMBL/GenBank/DDBJ databases">
        <authorList>
            <person name="Braso-Vives M."/>
        </authorList>
    </citation>
    <scope>NUCLEOTIDE SEQUENCE</scope>
</reference>
<dbReference type="InterPro" id="IPR027417">
    <property type="entry name" value="P-loop_NTPase"/>
</dbReference>
<evidence type="ECO:0000256" key="1">
    <source>
        <dbReference type="ARBA" id="ARBA00022723"/>
    </source>
</evidence>
<dbReference type="EMBL" id="OV696692">
    <property type="protein sequence ID" value="CAH1269020.1"/>
    <property type="molecule type" value="Genomic_DNA"/>
</dbReference>
<feature type="region of interest" description="Disordered" evidence="6">
    <location>
        <begin position="1"/>
        <end position="23"/>
    </location>
</feature>
<dbReference type="InterPro" id="IPR000967">
    <property type="entry name" value="Znf_NFX1"/>
</dbReference>
<dbReference type="Pfam" id="PF13086">
    <property type="entry name" value="AAA_11"/>
    <property type="match status" value="1"/>
</dbReference>
<feature type="domain" description="NF-X1-type" evidence="7">
    <location>
        <begin position="1576"/>
        <end position="1593"/>
    </location>
</feature>
<proteinExistence type="predicted"/>
<feature type="region of interest" description="Disordered" evidence="6">
    <location>
        <begin position="479"/>
        <end position="500"/>
    </location>
</feature>
<dbReference type="GO" id="GO:0008270">
    <property type="term" value="F:zinc ion binding"/>
    <property type="evidence" value="ECO:0007669"/>
    <property type="project" value="UniProtKB-KW"/>
</dbReference>
<evidence type="ECO:0000256" key="3">
    <source>
        <dbReference type="ARBA" id="ARBA00022771"/>
    </source>
</evidence>
<dbReference type="Pfam" id="PF13087">
    <property type="entry name" value="AAA_12"/>
    <property type="match status" value="1"/>
</dbReference>
<sequence>MPRSCMSDRYGQGPTSGNSDRRWDRVTRPIGYRRLEELCEKDPKEVVLTLVERTSGCSELLDETSIRKDLVALLLRVLARACDCSSSPANTMKLMVMVRNSKFLTRALTTYFAAMPTDISDDRELHFHTIKHALRVFRELLDRSPSSCIQVVAPLAVLRTTINTLRTMSNVVDEDTETMLVEVESRKDAIIDIQRKGAVLKDGDGTLATRLNRQLQLEAPPDDFRELTVIPTFKDIRTHKDPFLRPNIVRGRYPDVDTYLDVQFRLLREDFVRPLREGIAEFLDMRKSESGKDRRLQDIRVYHDVHVVHPICEMSGIVYRIQFDAVRLRGIRWGSTKRLIFGSLLCLSKDEFKTMFFATVAERDAKELEQGCVQIKFEQDHEKASAISPTDKFIMVETSAYFEAYRHVLKGLQEVQRNTMPFTKYIVDCDCANGVDPPVYLRGRFGDVNYDLRALVETPKQETARKRALPRHRDLARSYLEESEHSEKQSEVHESNNPQLARARSVPILRDDMWPSADALHLDESQYRAVKMALTKEFSVIQGPPGTGKTYIGLKIVQALLENKRVWLRRRPLLGKGTRPILVVCYTNHALDQFLEGIAEFHPTGIVRVGGRSRSVKLEQFNLKAIRSSRRMSEDVPRYIREGAKEARDDMEGLEKDMEMYVAHMMTTQRGLLREHALMPFMDHKHRGSLMNMPLVSNYYGLTREGMNGSVIVQWLGLTGNAFVQPGGDTHHQHEEEEEGGIGEEEAEIDVMEEADLAEEQRRLDNDNDRRGNVKNFSAYVNVDLALDVEALELEEHRARQNGQWQVQTNAKKRKQTVKHELSKTDMMTDAEVRCIQNVWTLQLRDRWRLYRHWMAKYCAKYKESIREYEREYERAAKRLMEFQSQEDGEIMKEATVIGMTTTGAARYRSLLQDIKPAIIVVEEAAEVLEAHIVTTLSQQCQHLILIGDHQQLRPNPTVYQLAKKYNMDISLFERMVKNNMQCQRLQSQHRMRPEFARLLTPHIYESLDNHESVLNFENIKGVSSNMFFVDHNYLEAHDSDTKSRSNMHEAQFMASLCRYFLQQGYSPSQITILTTYTGQLFNFKKVMPRQAFEGVRVSAVDNFQGEESDIILLSLVRSNDEGNVGFLKVENRVCVALSRAKKGFYAIGNLTMLSQTSTLWSKIIQELREQSCVGRHLMLCCQNHPDTIIMAVTEKDFENAPKGGCMRPCDFRQVDMLTCGHVCASICHPIDPEHKEYKCKKPCVNVLCDLGHKCPKFCYETCGDCQVLLEKTIPKCQHKQMVPCSTSPSEFICRIPCEKIFPCNHTCKNMCGQECSIPCMIKVTHQLTCGHTMKAACSAKEDDLVCMEVITRQLTCEHSIQAVCSAKENDLVCMEVITHQLTCGHNIKAVCSAKENDLVCMEVITHQLTCGHNIKAVCSAKENDLVCMEVITHQLTCGHNIKAICSARENDLVCMEVITRQLTCSHNIKAVCSTKEDDLVCMEVITRQLTCGHSIQAVCSVKENDLVCMEVIKRQLTCGHDIQAACSAEENDLVCNAPCTQLLKCKHPCAGTCSSCKQGRLHQQCTHHCNRVLVCSHQCTAPCTRNCPPCTKPCENRCIHSRCPLKCGKPCVPCRKPCQWRCRHHKCDKPCGEPCDRPRCDHPCRKTRRCDKCKKDHPCIGMCGEPCPDKCRVCNREELTTYVFGTEDKDDAQFVQLEDCGHVIEVSGLDQWMDTADRKIQLKTCPKCKTPIRHNLRYGNSIKNTLAMIEKVKKRWKGDVLKAQTEATASKLMRKLRDADEERYCAETSEDLLRQMEHHRLYSLDEAAMYENKVLFLERLAELKRKRRKYFLSGHIALQDFEEMKKEVEEMEKWLRRRTARVWEQEWEEFGRELIRLNFLLKLCVLQEEIRKKGISLDDQAKESLGRVERRLTDLKPFTAIREVRVKRAMKKVEALMPKLSLALLNVCNEEPVQVVKASGLTQGHWCACRNGHVYAIGGATMESACPECRARIVRARHRLRQQEPSVGQPPGTGDGRSEARRVGRTHKANLKEVNGLKFDD</sequence>
<dbReference type="FunFam" id="3.40.50.300:FF:000742">
    <property type="entry name" value="NFX1-type zinc finger-containing protein 1"/>
    <property type="match status" value="1"/>
</dbReference>
<dbReference type="InterPro" id="IPR041679">
    <property type="entry name" value="DNA2/NAM7-like_C"/>
</dbReference>
<dbReference type="InterPro" id="IPR057373">
    <property type="entry name" value="ZNFX1"/>
</dbReference>
<protein>
    <submittedName>
        <fullName evidence="8">ZNFX1 protein</fullName>
    </submittedName>
</protein>
<dbReference type="OrthoDB" id="2423195at2759"/>
<dbReference type="CDD" id="cd18808">
    <property type="entry name" value="SF1_C_Upf1"/>
    <property type="match status" value="1"/>
</dbReference>
<feature type="domain" description="NF-X1-type" evidence="7">
    <location>
        <begin position="1220"/>
        <end position="1242"/>
    </location>
</feature>
<dbReference type="SUPFAM" id="SSF52540">
    <property type="entry name" value="P-loop containing nucleoside triphosphate hydrolases"/>
    <property type="match status" value="1"/>
</dbReference>
<gene>
    <name evidence="8" type="primary">ZNFX1</name>
    <name evidence="8" type="ORF">BLAG_LOCUS21781</name>
</gene>
<evidence type="ECO:0000313" key="8">
    <source>
        <dbReference type="EMBL" id="CAH1269020.1"/>
    </source>
</evidence>
<dbReference type="InterPro" id="IPR041677">
    <property type="entry name" value="DNA2/NAM7_AAA_11"/>
</dbReference>
<feature type="domain" description="NF-X1-type" evidence="7">
    <location>
        <begin position="1304"/>
        <end position="1322"/>
    </location>
</feature>
<keyword evidence="1" id="KW-0479">Metal-binding</keyword>
<feature type="compositionally biased region" description="Basic and acidic residues" evidence="6">
    <location>
        <begin position="479"/>
        <end position="494"/>
    </location>
</feature>
<accession>A0A8K0A4B1</accession>
<dbReference type="FunFam" id="3.40.50.300:FF:002692">
    <property type="entry name" value="Zinc finger, NFX1-type-containing 1"/>
    <property type="match status" value="1"/>
</dbReference>
<evidence type="ECO:0000256" key="4">
    <source>
        <dbReference type="ARBA" id="ARBA00022833"/>
    </source>
</evidence>
<dbReference type="GO" id="GO:0031380">
    <property type="term" value="C:nuclear RNA-directed RNA polymerase complex"/>
    <property type="evidence" value="ECO:0007669"/>
    <property type="project" value="TreeGrafter"/>
</dbReference>
<dbReference type="Gene3D" id="3.40.50.300">
    <property type="entry name" value="P-loop containing nucleotide triphosphate hydrolases"/>
    <property type="match status" value="3"/>
</dbReference>
<evidence type="ECO:0000256" key="6">
    <source>
        <dbReference type="SAM" id="MobiDB-lite"/>
    </source>
</evidence>
<keyword evidence="9" id="KW-1185">Reference proteome</keyword>
<dbReference type="PANTHER" id="PTHR10887">
    <property type="entry name" value="DNA2/NAM7 HELICASE FAMILY"/>
    <property type="match status" value="1"/>
</dbReference>
<evidence type="ECO:0000313" key="9">
    <source>
        <dbReference type="Proteomes" id="UP000838412"/>
    </source>
</evidence>
<dbReference type="PANTHER" id="PTHR10887:SF341">
    <property type="entry name" value="NFX1-TYPE ZINC FINGER-CONTAINING PROTEIN 1"/>
    <property type="match status" value="1"/>
</dbReference>
<organism evidence="8 9">
    <name type="scientific">Branchiostoma lanceolatum</name>
    <name type="common">Common lancelet</name>
    <name type="synonym">Amphioxus lanceolatum</name>
    <dbReference type="NCBI Taxonomy" id="7740"/>
    <lineage>
        <taxon>Eukaryota</taxon>
        <taxon>Metazoa</taxon>
        <taxon>Chordata</taxon>
        <taxon>Cephalochordata</taxon>
        <taxon>Leptocardii</taxon>
        <taxon>Amphioxiformes</taxon>
        <taxon>Branchiostomatidae</taxon>
        <taxon>Branchiostoma</taxon>
    </lineage>
</organism>
<evidence type="ECO:0000256" key="5">
    <source>
        <dbReference type="SAM" id="Coils"/>
    </source>
</evidence>
<dbReference type="InterPro" id="IPR045055">
    <property type="entry name" value="DNA2/NAM7-like"/>
</dbReference>
<evidence type="ECO:0000259" key="7">
    <source>
        <dbReference type="SMART" id="SM00438"/>
    </source>
</evidence>
<dbReference type="SMART" id="SM00438">
    <property type="entry name" value="ZnF_NFX"/>
    <property type="match status" value="3"/>
</dbReference>
<dbReference type="InterPro" id="IPR047187">
    <property type="entry name" value="SF1_C_Upf1"/>
</dbReference>
<feature type="compositionally biased region" description="Acidic residues" evidence="6">
    <location>
        <begin position="736"/>
        <end position="747"/>
    </location>
</feature>
<dbReference type="FunFam" id="3.40.50.300:FF:003184">
    <property type="entry name" value="Uncharacterized protein"/>
    <property type="match status" value="1"/>
</dbReference>
<feature type="region of interest" description="Disordered" evidence="6">
    <location>
        <begin position="2001"/>
        <end position="2042"/>
    </location>
</feature>
<keyword evidence="5" id="KW-0175">Coiled coil</keyword>
<feature type="region of interest" description="Disordered" evidence="6">
    <location>
        <begin position="727"/>
        <end position="747"/>
    </location>
</feature>
<feature type="coiled-coil region" evidence="5">
    <location>
        <begin position="859"/>
        <end position="886"/>
    </location>
</feature>
<dbReference type="Proteomes" id="UP000838412">
    <property type="component" value="Chromosome 7"/>
</dbReference>
<dbReference type="GO" id="GO:0031048">
    <property type="term" value="P:regulatory ncRNA-mediated heterochromatin formation"/>
    <property type="evidence" value="ECO:0007669"/>
    <property type="project" value="TreeGrafter"/>
</dbReference>